<reference evidence="1 2" key="1">
    <citation type="submission" date="2019-01" db="EMBL/GenBank/DDBJ databases">
        <title>Ancylomarina salipaludis sp. nov., isolated from a salt marsh.</title>
        <authorList>
            <person name="Yoon J.-H."/>
        </authorList>
    </citation>
    <scope>NUCLEOTIDE SEQUENCE [LARGE SCALE GENOMIC DNA]</scope>
    <source>
        <strain evidence="1 2">SHSM-M15</strain>
    </source>
</reference>
<evidence type="ECO:0000313" key="2">
    <source>
        <dbReference type="Proteomes" id="UP000289703"/>
    </source>
</evidence>
<keyword evidence="2" id="KW-1185">Reference proteome</keyword>
<comment type="caution">
    <text evidence="1">The sequence shown here is derived from an EMBL/GenBank/DDBJ whole genome shotgun (WGS) entry which is preliminary data.</text>
</comment>
<dbReference type="RefSeq" id="WP_129254865.1">
    <property type="nucleotide sequence ID" value="NZ_SAXA01000010.1"/>
</dbReference>
<evidence type="ECO:0000313" key="1">
    <source>
        <dbReference type="EMBL" id="RXQ92209.1"/>
    </source>
</evidence>
<dbReference type="EMBL" id="SAXA01000010">
    <property type="protein sequence ID" value="RXQ92209.1"/>
    <property type="molecule type" value="Genomic_DNA"/>
</dbReference>
<name>A0A4Q1JJZ2_9BACT</name>
<protein>
    <submittedName>
        <fullName evidence="1">Uncharacterized protein</fullName>
    </submittedName>
</protein>
<dbReference type="OrthoDB" id="78172at2"/>
<gene>
    <name evidence="1" type="ORF">EO244_11715</name>
</gene>
<organism evidence="1 2">
    <name type="scientific">Ancylomarina salipaludis</name>
    <dbReference type="NCBI Taxonomy" id="2501299"/>
    <lineage>
        <taxon>Bacteria</taxon>
        <taxon>Pseudomonadati</taxon>
        <taxon>Bacteroidota</taxon>
        <taxon>Bacteroidia</taxon>
        <taxon>Marinilabiliales</taxon>
        <taxon>Marinifilaceae</taxon>
        <taxon>Ancylomarina</taxon>
    </lineage>
</organism>
<dbReference type="AlphaFoldDB" id="A0A4Q1JJZ2"/>
<dbReference type="Proteomes" id="UP000289703">
    <property type="component" value="Unassembled WGS sequence"/>
</dbReference>
<sequence length="961" mass="112769">MKATPIFTDNFLSHYISDFRITSIPDIRGISIVIKSLVQELETGKFETLKEEEIKSRFITQFFGDVLGFNYGNSNEWLLREEKKSIIDGKKSDGALGYFYKEGKKDDVRAVIEFKDAKTGIDSKQNRRGEQTPVEQGFSYAPTMGGNCKWVIVSNIKETRFYISNDSSKYQSFFLKDLVNEDKLKSLLFLFHKDNFIKKEGNSQTDRLLEKSKILSEKQDLPIHIIDKLYNCIHKFEGLGFVDPNYISTLFPFNILDEHVWQYHNRNLFTINAELYKLLSEIEIENNELIISQQLKNEIATSNVIDARNKLESTFIFLNQCMIDEISAIKDYKQIEAKNKRTIGFSTRHSFHFKEKEEGITKRIQLFDNKECDCLSCNFRSLNFKKLLEKLKAGLGNEDLNTTEYAFGNYLVASNNYKNAYNILKSIEKTTKGRETKEIEYFLSKLNIKYLHNLISDYQYADGKEILNDIKSIDLDKVIYDEIEFSVDRDVKNYLIGIKEDKLIYKLQDKIEDVVFQIEKLKNLYDNGGVQHAGPNLPFNLSQAYFSLYLHVNKNYIIYDVFNRYKSLTEKVFKGLVISYQTKEVGITEFNEFFLTEAILHINPSDLQEVLKEIDVIKLNKQCVDNLLQKLNNFTLSYFRDGLFNDHYKSSLIEEYLTNYGFRATYRNIFSNLFTILRRLEIDKEQFSSSKKSLLKFLKIETELAWNDLKQFSFFLTDKGYLFVPDELMDILKIAIERDEFYNTKYTDLIETTSIVIGKFYSNYKIENTKLIQTAILKSSSDDGKRANYSHLLHLIKVCNEKCKSILIEMIENELNDNFSGDFYFDLLNKSDYNYNSNGYFQKYCDYINQHKGNGVYKYGTLKLTDGLFIRLVYLIYKFNIDFEIEELKGFTNLNDFEKWLLNPDTFNYDDFDANWLLDCNKPMFLNRLKGNGDIANALDLKLITSFNSELASMKYKYFRR</sequence>
<proteinExistence type="predicted"/>
<accession>A0A4Q1JJZ2</accession>